<feature type="region of interest" description="Disordered" evidence="1">
    <location>
        <begin position="183"/>
        <end position="247"/>
    </location>
</feature>
<dbReference type="Proteomes" id="UP000467841">
    <property type="component" value="Unassembled WGS sequence"/>
</dbReference>
<comment type="caution">
    <text evidence="3">The sequence shown here is derived from an EMBL/GenBank/DDBJ whole genome shotgun (WGS) entry which is preliminary data.</text>
</comment>
<keyword evidence="4" id="KW-1185">Reference proteome</keyword>
<feature type="region of interest" description="Disordered" evidence="1">
    <location>
        <begin position="60"/>
        <end position="80"/>
    </location>
</feature>
<dbReference type="PANTHER" id="PTHR33223">
    <property type="entry name" value="CCHC-TYPE DOMAIN-CONTAINING PROTEIN"/>
    <property type="match status" value="1"/>
</dbReference>
<dbReference type="PANTHER" id="PTHR33223:SF11">
    <property type="entry name" value="ELEMENT PROTEIN, PUTATIVE-RELATED"/>
    <property type="match status" value="1"/>
</dbReference>
<sequence length="423" mass="49164">MREVSDTLWNFHLTWRSKMTRSCFLRERKLRTASSCMITEPVSDDETDESNAIKRAVATQNADPPIHRQRNSEPAWKSDLRSSFGTKHKDLSDLFEMEQLEDEPLRSYLNRFKSALLDLRDIPGAPPIAEPVLVQALGNGLRYESGFWEDIRIRPSPTLKDAFLRAENYIRLEQDIPQLRFDPEDPRFRLRNKRKSSSSRPEKSTHKAPRCHHESLPRRDDAPVYEGETRRNMENRAKTDRHAPPQCSFSDQEIFEIIADIRRTPLTSRLSEVPLKKRASLHLNFYDGREDPKQWITSFMTAMRRQKYTSPEEQSAHFCQALAEHLRGDALTWFSNLRADSIDSFDDLAAAFLKQHLRFALDDLVFCKTDDDTIYGLGKFGSDWEGPFRIAKVVKPGIYQLEDNLGTTSDRLWSSSDLRKFHD</sequence>
<organism evidence="3 4">
    <name type="scientific">Microthlaspi erraticum</name>
    <dbReference type="NCBI Taxonomy" id="1685480"/>
    <lineage>
        <taxon>Eukaryota</taxon>
        <taxon>Viridiplantae</taxon>
        <taxon>Streptophyta</taxon>
        <taxon>Embryophyta</taxon>
        <taxon>Tracheophyta</taxon>
        <taxon>Spermatophyta</taxon>
        <taxon>Magnoliopsida</taxon>
        <taxon>eudicotyledons</taxon>
        <taxon>Gunneridae</taxon>
        <taxon>Pentapetalae</taxon>
        <taxon>rosids</taxon>
        <taxon>malvids</taxon>
        <taxon>Brassicales</taxon>
        <taxon>Brassicaceae</taxon>
        <taxon>Coluteocarpeae</taxon>
        <taxon>Microthlaspi</taxon>
    </lineage>
</organism>
<evidence type="ECO:0000259" key="2">
    <source>
        <dbReference type="Pfam" id="PF03732"/>
    </source>
</evidence>
<dbReference type="Pfam" id="PF03732">
    <property type="entry name" value="Retrotrans_gag"/>
    <property type="match status" value="1"/>
</dbReference>
<name>A0A6D2JFD2_9BRAS</name>
<evidence type="ECO:0000313" key="4">
    <source>
        <dbReference type="Proteomes" id="UP000467841"/>
    </source>
</evidence>
<proteinExistence type="predicted"/>
<evidence type="ECO:0000313" key="3">
    <source>
        <dbReference type="EMBL" id="CAA7035642.1"/>
    </source>
</evidence>
<gene>
    <name evidence="3" type="ORF">MERR_LOCUS22877</name>
</gene>
<dbReference type="OrthoDB" id="913522at2759"/>
<accession>A0A6D2JFD2</accession>
<evidence type="ECO:0000256" key="1">
    <source>
        <dbReference type="SAM" id="MobiDB-lite"/>
    </source>
</evidence>
<dbReference type="AlphaFoldDB" id="A0A6D2JFD2"/>
<dbReference type="EMBL" id="CACVBM020001161">
    <property type="protein sequence ID" value="CAA7035642.1"/>
    <property type="molecule type" value="Genomic_DNA"/>
</dbReference>
<feature type="domain" description="Retrotransposon gag" evidence="2">
    <location>
        <begin position="323"/>
        <end position="359"/>
    </location>
</feature>
<reference evidence="3" key="1">
    <citation type="submission" date="2020-01" db="EMBL/GenBank/DDBJ databases">
        <authorList>
            <person name="Mishra B."/>
        </authorList>
    </citation>
    <scope>NUCLEOTIDE SEQUENCE [LARGE SCALE GENOMIC DNA]</scope>
</reference>
<dbReference type="InterPro" id="IPR005162">
    <property type="entry name" value="Retrotrans_gag_dom"/>
</dbReference>
<feature type="compositionally biased region" description="Basic and acidic residues" evidence="1">
    <location>
        <begin position="200"/>
        <end position="243"/>
    </location>
</feature>
<protein>
    <recommendedName>
        <fullName evidence="2">Retrotransposon gag domain-containing protein</fullName>
    </recommendedName>
</protein>